<keyword evidence="2" id="KW-1185">Reference proteome</keyword>
<comment type="caution">
    <text evidence="1">The sequence shown here is derived from an EMBL/GenBank/DDBJ whole genome shotgun (WGS) entry which is preliminary data.</text>
</comment>
<dbReference type="EMBL" id="JAIWYP010000008">
    <property type="protein sequence ID" value="KAH3788236.1"/>
    <property type="molecule type" value="Genomic_DNA"/>
</dbReference>
<organism evidence="1 2">
    <name type="scientific">Dreissena polymorpha</name>
    <name type="common">Zebra mussel</name>
    <name type="synonym">Mytilus polymorpha</name>
    <dbReference type="NCBI Taxonomy" id="45954"/>
    <lineage>
        <taxon>Eukaryota</taxon>
        <taxon>Metazoa</taxon>
        <taxon>Spiralia</taxon>
        <taxon>Lophotrochozoa</taxon>
        <taxon>Mollusca</taxon>
        <taxon>Bivalvia</taxon>
        <taxon>Autobranchia</taxon>
        <taxon>Heteroconchia</taxon>
        <taxon>Euheterodonta</taxon>
        <taxon>Imparidentia</taxon>
        <taxon>Neoheterodontei</taxon>
        <taxon>Myida</taxon>
        <taxon>Dreissenoidea</taxon>
        <taxon>Dreissenidae</taxon>
        <taxon>Dreissena</taxon>
    </lineage>
</organism>
<dbReference type="AlphaFoldDB" id="A0A9D4EYQ5"/>
<sequence length="51" mass="5844">MELLTNERGQLCKASRVTRTPRNTSLSLQYGDHVVKVSRITARFRLLQISV</sequence>
<gene>
    <name evidence="1" type="ORF">DPMN_166371</name>
</gene>
<reference evidence="1" key="2">
    <citation type="submission" date="2020-11" db="EMBL/GenBank/DDBJ databases">
        <authorList>
            <person name="McCartney M.A."/>
            <person name="Auch B."/>
            <person name="Kono T."/>
            <person name="Mallez S."/>
            <person name="Becker A."/>
            <person name="Gohl D.M."/>
            <person name="Silverstein K.A.T."/>
            <person name="Koren S."/>
            <person name="Bechman K.B."/>
            <person name="Herman A."/>
            <person name="Abrahante J.E."/>
            <person name="Garbe J."/>
        </authorList>
    </citation>
    <scope>NUCLEOTIDE SEQUENCE</scope>
    <source>
        <strain evidence="1">Duluth1</strain>
        <tissue evidence="1">Whole animal</tissue>
    </source>
</reference>
<proteinExistence type="predicted"/>
<name>A0A9D4EYQ5_DREPO</name>
<evidence type="ECO:0000313" key="2">
    <source>
        <dbReference type="Proteomes" id="UP000828390"/>
    </source>
</evidence>
<protein>
    <submittedName>
        <fullName evidence="1">Uncharacterized protein</fullName>
    </submittedName>
</protein>
<reference evidence="1" key="1">
    <citation type="journal article" date="2019" name="bioRxiv">
        <title>The Genome of the Zebra Mussel, Dreissena polymorpha: A Resource for Invasive Species Research.</title>
        <authorList>
            <person name="McCartney M.A."/>
            <person name="Auch B."/>
            <person name="Kono T."/>
            <person name="Mallez S."/>
            <person name="Zhang Y."/>
            <person name="Obille A."/>
            <person name="Becker A."/>
            <person name="Abrahante J.E."/>
            <person name="Garbe J."/>
            <person name="Badalamenti J.P."/>
            <person name="Herman A."/>
            <person name="Mangelson H."/>
            <person name="Liachko I."/>
            <person name="Sullivan S."/>
            <person name="Sone E.D."/>
            <person name="Koren S."/>
            <person name="Silverstein K.A.T."/>
            <person name="Beckman K.B."/>
            <person name="Gohl D.M."/>
        </authorList>
    </citation>
    <scope>NUCLEOTIDE SEQUENCE</scope>
    <source>
        <strain evidence="1">Duluth1</strain>
        <tissue evidence="1">Whole animal</tissue>
    </source>
</reference>
<dbReference type="Proteomes" id="UP000828390">
    <property type="component" value="Unassembled WGS sequence"/>
</dbReference>
<evidence type="ECO:0000313" key="1">
    <source>
        <dbReference type="EMBL" id="KAH3788236.1"/>
    </source>
</evidence>
<accession>A0A9D4EYQ5</accession>